<dbReference type="InterPro" id="IPR043136">
    <property type="entry name" value="B30.2/SPRY_sf"/>
</dbReference>
<accession>A0ABQ9XFA6</accession>
<dbReference type="Gene3D" id="2.60.120.920">
    <property type="match status" value="1"/>
</dbReference>
<evidence type="ECO:0000313" key="2">
    <source>
        <dbReference type="Proteomes" id="UP001281761"/>
    </source>
</evidence>
<proteinExistence type="predicted"/>
<dbReference type="EMBL" id="JARBJD010000143">
    <property type="protein sequence ID" value="KAK2950090.1"/>
    <property type="molecule type" value="Genomic_DNA"/>
</dbReference>
<organism evidence="1 2">
    <name type="scientific">Blattamonas nauphoetae</name>
    <dbReference type="NCBI Taxonomy" id="2049346"/>
    <lineage>
        <taxon>Eukaryota</taxon>
        <taxon>Metamonada</taxon>
        <taxon>Preaxostyla</taxon>
        <taxon>Oxymonadida</taxon>
        <taxon>Blattamonas</taxon>
    </lineage>
</organism>
<sequence>MDSTSPLYNWGKALGSRIVNSVGLSTDGYLYNNTPSSHFYHYCHSKLDEGDCVRMIVDLDSTSRTVKFFVNGEGGKCYMSGIPSSVRIGFSVSQAGTSFRIDNLSRLSRPAPISEEEMDQIEWGSLSFLPFLDLL</sequence>
<evidence type="ECO:0000313" key="1">
    <source>
        <dbReference type="EMBL" id="KAK2950090.1"/>
    </source>
</evidence>
<reference evidence="1 2" key="1">
    <citation type="journal article" date="2022" name="bioRxiv">
        <title>Genomics of Preaxostyla Flagellates Illuminates Evolutionary Transitions and the Path Towards Mitochondrial Loss.</title>
        <authorList>
            <person name="Novak L.V.F."/>
            <person name="Treitli S.C."/>
            <person name="Pyrih J."/>
            <person name="Halakuc P."/>
            <person name="Pipaliya S.V."/>
            <person name="Vacek V."/>
            <person name="Brzon O."/>
            <person name="Soukal P."/>
            <person name="Eme L."/>
            <person name="Dacks J.B."/>
            <person name="Karnkowska A."/>
            <person name="Elias M."/>
            <person name="Hampl V."/>
        </authorList>
    </citation>
    <scope>NUCLEOTIDE SEQUENCE [LARGE SCALE GENOMIC DNA]</scope>
    <source>
        <strain evidence="1">NAU3</strain>
        <tissue evidence="1">Gut</tissue>
    </source>
</reference>
<dbReference type="Proteomes" id="UP001281761">
    <property type="component" value="Unassembled WGS sequence"/>
</dbReference>
<keyword evidence="2" id="KW-1185">Reference proteome</keyword>
<gene>
    <name evidence="1" type="ORF">BLNAU_15012</name>
</gene>
<comment type="caution">
    <text evidence="1">The sequence shown here is derived from an EMBL/GenBank/DDBJ whole genome shotgun (WGS) entry which is preliminary data.</text>
</comment>
<name>A0ABQ9XFA6_9EUKA</name>
<protein>
    <recommendedName>
        <fullName evidence="3">B30.2/SPRY domain-containing protein</fullName>
    </recommendedName>
</protein>
<evidence type="ECO:0008006" key="3">
    <source>
        <dbReference type="Google" id="ProtNLM"/>
    </source>
</evidence>